<dbReference type="InterPro" id="IPR000953">
    <property type="entry name" value="Chromo/chromo_shadow_dom"/>
</dbReference>
<proteinExistence type="predicted"/>
<dbReference type="RefSeq" id="XP_009837776.1">
    <property type="nucleotide sequence ID" value="XM_009839474.1"/>
</dbReference>
<dbReference type="PANTHER" id="PTHR37984">
    <property type="entry name" value="PROTEIN CBG26694"/>
    <property type="match status" value="1"/>
</dbReference>
<evidence type="ECO:0000259" key="1">
    <source>
        <dbReference type="PROSITE" id="PS50013"/>
    </source>
</evidence>
<dbReference type="SUPFAM" id="SSF53098">
    <property type="entry name" value="Ribonuclease H-like"/>
    <property type="match status" value="1"/>
</dbReference>
<feature type="domain" description="Integrase catalytic" evidence="2">
    <location>
        <begin position="104"/>
        <end position="267"/>
    </location>
</feature>
<dbReference type="InterPro" id="IPR036397">
    <property type="entry name" value="RNaseH_sf"/>
</dbReference>
<dbReference type="InterPro" id="IPR050951">
    <property type="entry name" value="Retrovirus_Pol_polyprotein"/>
</dbReference>
<dbReference type="AlphaFoldDB" id="W4G0W2"/>
<dbReference type="PROSITE" id="PS50994">
    <property type="entry name" value="INTEGRASE"/>
    <property type="match status" value="1"/>
</dbReference>
<organism evidence="3">
    <name type="scientific">Aphanomyces astaci</name>
    <name type="common">Crayfish plague agent</name>
    <dbReference type="NCBI Taxonomy" id="112090"/>
    <lineage>
        <taxon>Eukaryota</taxon>
        <taxon>Sar</taxon>
        <taxon>Stramenopiles</taxon>
        <taxon>Oomycota</taxon>
        <taxon>Saprolegniomycetes</taxon>
        <taxon>Saprolegniales</taxon>
        <taxon>Verrucalvaceae</taxon>
        <taxon>Aphanomyces</taxon>
    </lineage>
</organism>
<dbReference type="GeneID" id="20814310"/>
<dbReference type="Gene3D" id="3.30.420.10">
    <property type="entry name" value="Ribonuclease H-like superfamily/Ribonuclease H"/>
    <property type="match status" value="1"/>
</dbReference>
<dbReference type="PROSITE" id="PS50013">
    <property type="entry name" value="CHROMO_2"/>
    <property type="match status" value="1"/>
</dbReference>
<name>W4G0W2_APHAT</name>
<dbReference type="GO" id="GO:0003676">
    <property type="term" value="F:nucleic acid binding"/>
    <property type="evidence" value="ECO:0007669"/>
    <property type="project" value="InterPro"/>
</dbReference>
<evidence type="ECO:0000313" key="3">
    <source>
        <dbReference type="EMBL" id="ETV72548.1"/>
    </source>
</evidence>
<dbReference type="InterPro" id="IPR023780">
    <property type="entry name" value="Chromo_domain"/>
</dbReference>
<feature type="domain" description="Chromo" evidence="1">
    <location>
        <begin position="378"/>
        <end position="426"/>
    </location>
</feature>
<dbReference type="CDD" id="cd00024">
    <property type="entry name" value="CD_CSD"/>
    <property type="match status" value="1"/>
</dbReference>
<sequence length="446" mass="49491">MELPIPQAEFKDLWICRRRRPRQFVCATNWMRSSIPGYNPLVDPLRRLLDVATKAAGSCKKSALVRVALPAVGWSSDHLKCFNDVKHALAHVVPLSHPREDMTPGRAPGWFPSYHFDWLSMPMAKSGQKQVLVVKDDMSGFVQLFAAESADAAATAQCLITWFTTSGCVDTWVSDGGSHFKNEVIEKVWKLVGAHHHITTIYSPWANGTVEVVNRLVLRAVKALLSEMKLNADERPHVLPLVQGALNHQLAGRLGGIAPVTAFSGLPAKTPLAGPTSKEVYVADWLGAARQKHVTDLQLALEEMHRNRKSQVKFAGFQSAILCSSDRVITDHVMETQQLVPPYEVTVHHACRLKMYHEGGREVTEDLEAQIAFGDGGFHVERLDEARCVDGQHQVLVMWLGLDDEESSWEPAANLLDDTPVVFRKWAAVNKEDPAVAALIKTLDFP</sequence>
<evidence type="ECO:0008006" key="4">
    <source>
        <dbReference type="Google" id="ProtNLM"/>
    </source>
</evidence>
<dbReference type="VEuPathDB" id="FungiDB:H257_12314"/>
<reference evidence="3" key="1">
    <citation type="submission" date="2013-12" db="EMBL/GenBank/DDBJ databases">
        <title>The Genome Sequence of Aphanomyces astaci APO3.</title>
        <authorList>
            <consortium name="The Broad Institute Genomics Platform"/>
            <person name="Russ C."/>
            <person name="Tyler B."/>
            <person name="van West P."/>
            <person name="Dieguez-Uribeondo J."/>
            <person name="Young S.K."/>
            <person name="Zeng Q."/>
            <person name="Gargeya S."/>
            <person name="Fitzgerald M."/>
            <person name="Abouelleil A."/>
            <person name="Alvarado L."/>
            <person name="Chapman S.B."/>
            <person name="Gainer-Dewar J."/>
            <person name="Goldberg J."/>
            <person name="Griggs A."/>
            <person name="Gujja S."/>
            <person name="Hansen M."/>
            <person name="Howarth C."/>
            <person name="Imamovic A."/>
            <person name="Ireland A."/>
            <person name="Larimer J."/>
            <person name="McCowan C."/>
            <person name="Murphy C."/>
            <person name="Pearson M."/>
            <person name="Poon T.W."/>
            <person name="Priest M."/>
            <person name="Roberts A."/>
            <person name="Saif S."/>
            <person name="Shea T."/>
            <person name="Sykes S."/>
            <person name="Wortman J."/>
            <person name="Nusbaum C."/>
            <person name="Birren B."/>
        </authorList>
    </citation>
    <scope>NUCLEOTIDE SEQUENCE [LARGE SCALE GENOMIC DNA]</scope>
    <source>
        <strain evidence="3">APO3</strain>
    </source>
</reference>
<accession>W4G0W2</accession>
<protein>
    <recommendedName>
        <fullName evidence="4">Integrase catalytic domain-containing protein</fullName>
    </recommendedName>
</protein>
<dbReference type="Gene3D" id="2.40.50.40">
    <property type="match status" value="1"/>
</dbReference>
<dbReference type="InterPro" id="IPR016197">
    <property type="entry name" value="Chromo-like_dom_sf"/>
</dbReference>
<dbReference type="InterPro" id="IPR001584">
    <property type="entry name" value="Integrase_cat-core"/>
</dbReference>
<dbReference type="EMBL" id="KI913153">
    <property type="protein sequence ID" value="ETV72548.1"/>
    <property type="molecule type" value="Genomic_DNA"/>
</dbReference>
<gene>
    <name evidence="3" type="ORF">H257_12314</name>
</gene>
<dbReference type="Pfam" id="PF00385">
    <property type="entry name" value="Chromo"/>
    <property type="match status" value="1"/>
</dbReference>
<dbReference type="PANTHER" id="PTHR37984:SF5">
    <property type="entry name" value="PROTEIN NYNRIN-LIKE"/>
    <property type="match status" value="1"/>
</dbReference>
<dbReference type="OrthoDB" id="123161at2759"/>
<dbReference type="SUPFAM" id="SSF54160">
    <property type="entry name" value="Chromo domain-like"/>
    <property type="match status" value="1"/>
</dbReference>
<dbReference type="InterPro" id="IPR043128">
    <property type="entry name" value="Rev_trsase/Diguanyl_cyclase"/>
</dbReference>
<evidence type="ECO:0000259" key="2">
    <source>
        <dbReference type="PROSITE" id="PS50994"/>
    </source>
</evidence>
<dbReference type="InterPro" id="IPR012337">
    <property type="entry name" value="RNaseH-like_sf"/>
</dbReference>
<dbReference type="GO" id="GO:0015074">
    <property type="term" value="P:DNA integration"/>
    <property type="evidence" value="ECO:0007669"/>
    <property type="project" value="InterPro"/>
</dbReference>
<dbReference type="Gene3D" id="3.30.70.270">
    <property type="match status" value="1"/>
</dbReference>